<evidence type="ECO:0000256" key="5">
    <source>
        <dbReference type="ARBA" id="ARBA00006185"/>
    </source>
</evidence>
<dbReference type="GO" id="GO:0030659">
    <property type="term" value="C:cytoplasmic vesicle membrane"/>
    <property type="evidence" value="ECO:0007669"/>
    <property type="project" value="UniProtKB-SubCell"/>
</dbReference>
<dbReference type="GO" id="GO:0005789">
    <property type="term" value="C:endoplasmic reticulum membrane"/>
    <property type="evidence" value="ECO:0007669"/>
    <property type="project" value="UniProtKB-SubCell"/>
</dbReference>
<evidence type="ECO:0000256" key="1">
    <source>
        <dbReference type="ARBA" id="ARBA00004439"/>
    </source>
</evidence>
<evidence type="ECO:0000256" key="12">
    <source>
        <dbReference type="ARBA" id="ARBA00023055"/>
    </source>
</evidence>
<reference evidence="21 22" key="1">
    <citation type="submission" date="2014-11" db="EMBL/GenBank/DDBJ databases">
        <authorList>
            <person name="Wibberg Daniel"/>
        </authorList>
    </citation>
    <scope>NUCLEOTIDE SEQUENCE [LARGE SCALE GENOMIC DNA]</scope>
    <source>
        <strain evidence="21">Rhizoctonia solani AG1-IB 7/3/14</strain>
    </source>
</reference>
<dbReference type="InterPro" id="IPR007241">
    <property type="entry name" value="Autophagy-rel_prot_9"/>
</dbReference>
<proteinExistence type="inferred from homology"/>
<evidence type="ECO:0000256" key="3">
    <source>
        <dbReference type="ARBA" id="ARBA00004511"/>
    </source>
</evidence>
<evidence type="ECO:0000256" key="16">
    <source>
        <dbReference type="ARBA" id="ARBA00024615"/>
    </source>
</evidence>
<keyword evidence="10 19" id="KW-0072">Autophagy</keyword>
<dbReference type="GO" id="GO:0000139">
    <property type="term" value="C:Golgi membrane"/>
    <property type="evidence" value="ECO:0007669"/>
    <property type="project" value="UniProtKB-SubCell"/>
</dbReference>
<evidence type="ECO:0000256" key="10">
    <source>
        <dbReference type="ARBA" id="ARBA00023006"/>
    </source>
</evidence>
<feature type="transmembrane region" description="Helical" evidence="19">
    <location>
        <begin position="390"/>
        <end position="410"/>
    </location>
</feature>
<keyword evidence="22" id="KW-1185">Reference proteome</keyword>
<protein>
    <recommendedName>
        <fullName evidence="6 19">Autophagy-related protein 9</fullName>
    </recommendedName>
</protein>
<dbReference type="GO" id="GO:0034497">
    <property type="term" value="P:protein localization to phagophore assembly site"/>
    <property type="evidence" value="ECO:0007669"/>
    <property type="project" value="TreeGrafter"/>
</dbReference>
<evidence type="ECO:0000256" key="6">
    <source>
        <dbReference type="ARBA" id="ARBA00018074"/>
    </source>
</evidence>
<dbReference type="GO" id="GO:0034727">
    <property type="term" value="P:piecemeal microautophagy of the nucleus"/>
    <property type="evidence" value="ECO:0007669"/>
    <property type="project" value="TreeGrafter"/>
</dbReference>
<evidence type="ECO:0000256" key="9">
    <source>
        <dbReference type="ARBA" id="ARBA00022989"/>
    </source>
</evidence>
<dbReference type="GO" id="GO:0034045">
    <property type="term" value="C:phagophore assembly site membrane"/>
    <property type="evidence" value="ECO:0007669"/>
    <property type="project" value="UniProtKB-SubCell"/>
</dbReference>
<comment type="catalytic activity">
    <reaction evidence="17">
        <text>a 1,2-diacyl-sn-glycero-3-phospho-(1D-myo-inositol-3-phosphate)(in) = a 1,2-diacyl-sn-glycero-3-phospho-(1D-myo-inositol-3-phosphate)(out)</text>
        <dbReference type="Rhea" id="RHEA:67920"/>
        <dbReference type="ChEBI" id="CHEBI:58088"/>
    </reaction>
</comment>
<dbReference type="GO" id="GO:0005776">
    <property type="term" value="C:autophagosome"/>
    <property type="evidence" value="ECO:0007669"/>
    <property type="project" value="TreeGrafter"/>
</dbReference>
<comment type="subcellular location">
    <subcellularLocation>
        <location evidence="1">Cytoplasmic vesicle membrane</location>
        <topology evidence="1">Multi-pass membrane protein</topology>
    </subcellularLocation>
    <subcellularLocation>
        <location evidence="2">Endoplasmic reticulum membrane</location>
        <topology evidence="2">Multi-pass membrane protein</topology>
    </subcellularLocation>
    <subcellularLocation>
        <location evidence="4">Golgi apparatus membrane</location>
        <topology evidence="4">Multi-pass membrane protein</topology>
    </subcellularLocation>
    <subcellularLocation>
        <location evidence="3 19">Preautophagosomal structure membrane</location>
        <topology evidence="3 19">Multi-pass membrane protein</topology>
    </subcellularLocation>
</comment>
<feature type="transmembrane region" description="Helical" evidence="19">
    <location>
        <begin position="216"/>
        <end position="237"/>
    </location>
</feature>
<comment type="catalytic activity">
    <reaction evidence="15">
        <text>a 1,2-diacyl-sn-glycero-3-phospho-L-serine(in) = a 1,2-diacyl-sn-glycero-3-phospho-L-serine(out)</text>
        <dbReference type="Rhea" id="RHEA:38663"/>
        <dbReference type="ChEBI" id="CHEBI:57262"/>
    </reaction>
</comment>
<keyword evidence="7 19" id="KW-0813">Transport</keyword>
<dbReference type="PANTHER" id="PTHR13038">
    <property type="entry name" value="APG9 AUTOPHAGY 9"/>
    <property type="match status" value="1"/>
</dbReference>
<dbReference type="STRING" id="1108050.A0A0B7F1Z1"/>
<evidence type="ECO:0000256" key="2">
    <source>
        <dbReference type="ARBA" id="ARBA00004477"/>
    </source>
</evidence>
<dbReference type="GO" id="GO:0000422">
    <property type="term" value="P:autophagy of mitochondrion"/>
    <property type="evidence" value="ECO:0007669"/>
    <property type="project" value="TreeGrafter"/>
</dbReference>
<comment type="similarity">
    <text evidence="5 19">Belongs to the ATG9 family.</text>
</comment>
<feature type="region of interest" description="Disordered" evidence="20">
    <location>
        <begin position="781"/>
        <end position="804"/>
    </location>
</feature>
<feature type="compositionally biased region" description="Basic and acidic residues" evidence="20">
    <location>
        <begin position="639"/>
        <end position="650"/>
    </location>
</feature>
<evidence type="ECO:0000256" key="11">
    <source>
        <dbReference type="ARBA" id="ARBA00023034"/>
    </source>
</evidence>
<dbReference type="OrthoDB" id="2020634at2759"/>
<evidence type="ECO:0000256" key="7">
    <source>
        <dbReference type="ARBA" id="ARBA00022448"/>
    </source>
</evidence>
<keyword evidence="8 19" id="KW-0812">Transmembrane</keyword>
<feature type="transmembrane region" description="Helical" evidence="19">
    <location>
        <begin position="581"/>
        <end position="600"/>
    </location>
</feature>
<comment type="function">
    <text evidence="19">Phospholipid scramblase involved in autophagy. Cycles between the preautophagosomal structure/phagophore assembly site (PAS) and the cytoplasmic vesicle pool and supplies membrane for the growing autophagosome. Lipid scramblase activity plays a key role in preautophagosomal structure/phagophore assembly by distributing the phospholipids that arrive through ATG2 from the cytoplasmic to the luminal leaflet of the bilayer, thereby driving autophagosomal membrane expansion.</text>
</comment>
<evidence type="ECO:0000256" key="20">
    <source>
        <dbReference type="SAM" id="MobiDB-lite"/>
    </source>
</evidence>
<keyword evidence="11" id="KW-0333">Golgi apparatus</keyword>
<evidence type="ECO:0000256" key="8">
    <source>
        <dbReference type="ARBA" id="ARBA00022692"/>
    </source>
</evidence>
<evidence type="ECO:0000313" key="22">
    <source>
        <dbReference type="Proteomes" id="UP000059188"/>
    </source>
</evidence>
<dbReference type="Pfam" id="PF04109">
    <property type="entry name" value="ATG9"/>
    <property type="match status" value="1"/>
</dbReference>
<keyword evidence="13 19" id="KW-0472">Membrane</keyword>
<feature type="region of interest" description="Disordered" evidence="20">
    <location>
        <begin position="639"/>
        <end position="662"/>
    </location>
</feature>
<dbReference type="EMBL" id="LN679100">
    <property type="protein sequence ID" value="CEL51515.1"/>
    <property type="molecule type" value="Genomic_DNA"/>
</dbReference>
<comment type="catalytic activity">
    <reaction evidence="18">
        <text>a 1,2-diacyl-sn-glycero-3-phosphocholine(in) = a 1,2-diacyl-sn-glycero-3-phosphocholine(out)</text>
        <dbReference type="Rhea" id="RHEA:38571"/>
        <dbReference type="ChEBI" id="CHEBI:57643"/>
    </reaction>
</comment>
<dbReference type="PANTHER" id="PTHR13038:SF10">
    <property type="entry name" value="AUTOPHAGY-RELATED PROTEIN 9"/>
    <property type="match status" value="1"/>
</dbReference>
<dbReference type="GO" id="GO:0006869">
    <property type="term" value="P:lipid transport"/>
    <property type="evidence" value="ECO:0007669"/>
    <property type="project" value="UniProtKB-KW"/>
</dbReference>
<dbReference type="Proteomes" id="UP000059188">
    <property type="component" value="Unassembled WGS sequence"/>
</dbReference>
<evidence type="ECO:0000256" key="19">
    <source>
        <dbReference type="RuleBase" id="RU364027"/>
    </source>
</evidence>
<keyword evidence="12 19" id="KW-0445">Lipid transport</keyword>
<evidence type="ECO:0000256" key="17">
    <source>
        <dbReference type="ARBA" id="ARBA00024621"/>
    </source>
</evidence>
<evidence type="ECO:0000256" key="18">
    <source>
        <dbReference type="ARBA" id="ARBA00024631"/>
    </source>
</evidence>
<keyword evidence="9 19" id="KW-1133">Transmembrane helix</keyword>
<dbReference type="AlphaFoldDB" id="A0A0B7F1Z1"/>
<feature type="transmembrane region" description="Helical" evidence="19">
    <location>
        <begin position="475"/>
        <end position="497"/>
    </location>
</feature>
<evidence type="ECO:0000256" key="13">
    <source>
        <dbReference type="ARBA" id="ARBA00023136"/>
    </source>
</evidence>
<accession>A0A0B7F1Z1</accession>
<evidence type="ECO:0000256" key="15">
    <source>
        <dbReference type="ARBA" id="ARBA00024479"/>
    </source>
</evidence>
<organism evidence="21 22">
    <name type="scientific">Thanatephorus cucumeris (strain AG1-IB / isolate 7/3/14)</name>
    <name type="common">Lettuce bottom rot fungus</name>
    <name type="synonym">Rhizoctonia solani</name>
    <dbReference type="NCBI Taxonomy" id="1108050"/>
    <lineage>
        <taxon>Eukaryota</taxon>
        <taxon>Fungi</taxon>
        <taxon>Dikarya</taxon>
        <taxon>Basidiomycota</taxon>
        <taxon>Agaricomycotina</taxon>
        <taxon>Agaricomycetes</taxon>
        <taxon>Cantharellales</taxon>
        <taxon>Ceratobasidiaceae</taxon>
        <taxon>Rhizoctonia</taxon>
        <taxon>Rhizoctonia solani AG-1</taxon>
    </lineage>
</organism>
<evidence type="ECO:0000256" key="4">
    <source>
        <dbReference type="ARBA" id="ARBA00004653"/>
    </source>
</evidence>
<name>A0A0B7F1Z1_THACB</name>
<feature type="transmembrane region" description="Helical" evidence="19">
    <location>
        <begin position="513"/>
        <end position="531"/>
    </location>
</feature>
<comment type="catalytic activity">
    <reaction evidence="16">
        <text>a 1,2-diacyl-sn-glycero-3-phosphoethanolamine(in) = a 1,2-diacyl-sn-glycero-3-phosphoethanolamine(out)</text>
        <dbReference type="Rhea" id="RHEA:38895"/>
        <dbReference type="ChEBI" id="CHEBI:64612"/>
    </reaction>
</comment>
<keyword evidence="14" id="KW-0968">Cytoplasmic vesicle</keyword>
<dbReference type="GO" id="GO:0061709">
    <property type="term" value="P:reticulophagy"/>
    <property type="evidence" value="ECO:0007669"/>
    <property type="project" value="TreeGrafter"/>
</dbReference>
<evidence type="ECO:0000313" key="21">
    <source>
        <dbReference type="EMBL" id="CEL51515.1"/>
    </source>
</evidence>
<gene>
    <name evidence="21" type="ORF">RSOLAG1IB_00050</name>
</gene>
<sequence>MSAYVDEDEPSASLYVSRAPASMRSSQSGRPFLSMLNPMGRSYAGYAHPGVVEEEDEEEIDLVQHPGHPNRPIREDSMDDDEVPTSLMIETPKPKLPFEVHQPPRPSDLIQPSLPQPAVAPPKPMRGMDSYERALWNWFNVYNLDAFLQEVYAYYEGKGIYCIALSKGLNLLTVGFVIGFTTFLLGCVDYSKIRNTGTTQLSDVVVPRCISRFSGFTWLFFMLFGAFYIYQVLQFIFSMQRLFELYQFYTHLLGVPDSDVQTISWPEVVRRIGLIREHNPITSLSSQTDGTNPTTAKLDAHDIANRIMRQENYLIALFDRQLLDLRVPLPRLLERLIPPNEQKQNLTRALEWNLRACLLGHLFDHRGTVRGVFLKDKNKQGLASELRRRMIFFGAINFIFAPLIVAYLLMHSFFRYFAEYHKNPSSAGARQYTPYAKWTFREYNELPHIFARRLDNSYPLASEYMDQFPKEKMTIIARFVSFISGSFAAVLILASVIDPDIFLHFEITPGRTVVFYITIFGTILGIARGMVPDAHQVFDPEMILKEVIRYTHYLPKEWEGQLHSKRVHTEFGLLFDTKVTIFLNELVSVMVTPFILWYSLPQHAEKIIDFFRESTWHVEGLGYVCNSAVFDLGRHGRPFEHERDESEPSKITKGKGKSKLRERETKMEQSLLNFKAANPEWNPSDQTGSLYLSRNADMTHAPSRAGPGLRQARSRSRFGQHLHPAGHAQHRTSSSTIIHRDHDRDRAGTTETFGAEVQMPESKLAERAAIYERALQQSVKLKSSTASVPRRASEPTPEPMNKEGTMHRLDIGSALGESYDDAQPIFGEPQKRAEDPIDEEFVDGGFMGLLGNIYEQRRGVL</sequence>
<evidence type="ECO:0000256" key="14">
    <source>
        <dbReference type="ARBA" id="ARBA00023329"/>
    </source>
</evidence>